<evidence type="ECO:0000256" key="2">
    <source>
        <dbReference type="ARBA" id="ARBA00023163"/>
    </source>
</evidence>
<dbReference type="SUPFAM" id="SSF46689">
    <property type="entry name" value="Homeodomain-like"/>
    <property type="match status" value="2"/>
</dbReference>
<dbReference type="SUPFAM" id="SSF52317">
    <property type="entry name" value="Class I glutamine amidotransferase-like"/>
    <property type="match status" value="1"/>
</dbReference>
<dbReference type="InterPro" id="IPR002818">
    <property type="entry name" value="DJ-1/PfpI"/>
</dbReference>
<dbReference type="PANTHER" id="PTHR43130:SF3">
    <property type="entry name" value="HTH-TYPE TRANSCRIPTIONAL REGULATOR RV1931C"/>
    <property type="match status" value="1"/>
</dbReference>
<dbReference type="HOGENOM" id="CLU_000445_59_0_6"/>
<dbReference type="OrthoDB" id="9803764at2"/>
<dbReference type="EMBL" id="CP002771">
    <property type="protein sequence ID" value="AEF53960.1"/>
    <property type="molecule type" value="Genomic_DNA"/>
</dbReference>
<dbReference type="InterPro" id="IPR009057">
    <property type="entry name" value="Homeodomain-like_sf"/>
</dbReference>
<evidence type="ECO:0000313" key="5">
    <source>
        <dbReference type="Proteomes" id="UP000009230"/>
    </source>
</evidence>
<dbReference type="Pfam" id="PF01965">
    <property type="entry name" value="DJ-1_PfpI"/>
    <property type="match status" value="1"/>
</dbReference>
<dbReference type="PANTHER" id="PTHR43130">
    <property type="entry name" value="ARAC-FAMILY TRANSCRIPTIONAL REGULATOR"/>
    <property type="match status" value="1"/>
</dbReference>
<protein>
    <submittedName>
        <fullName evidence="4">Transcriptional regulator, AraC family</fullName>
    </submittedName>
</protein>
<dbReference type="GO" id="GO:0043565">
    <property type="term" value="F:sequence-specific DNA binding"/>
    <property type="evidence" value="ECO:0007669"/>
    <property type="project" value="InterPro"/>
</dbReference>
<keyword evidence="5" id="KW-1185">Reference proteome</keyword>
<dbReference type="AlphaFoldDB" id="F6CSX0"/>
<dbReference type="SMART" id="SM00342">
    <property type="entry name" value="HTH_ARAC"/>
    <property type="match status" value="1"/>
</dbReference>
<dbReference type="InterPro" id="IPR029062">
    <property type="entry name" value="Class_I_gatase-like"/>
</dbReference>
<dbReference type="InterPro" id="IPR052158">
    <property type="entry name" value="INH-QAR"/>
</dbReference>
<accession>F6CSX0</accession>
<dbReference type="Gene3D" id="3.40.50.880">
    <property type="match status" value="1"/>
</dbReference>
<name>F6CSX0_MARPP</name>
<feature type="domain" description="HTH araC/xylS-type" evidence="3">
    <location>
        <begin position="209"/>
        <end position="307"/>
    </location>
</feature>
<dbReference type="Gene3D" id="1.10.10.60">
    <property type="entry name" value="Homeodomain-like"/>
    <property type="match status" value="1"/>
</dbReference>
<gene>
    <name evidence="4" type="ordered locus">Mar181_0910</name>
</gene>
<proteinExistence type="predicted"/>
<dbReference type="eggNOG" id="COG4977">
    <property type="taxonomic scope" value="Bacteria"/>
</dbReference>
<dbReference type="Pfam" id="PF12833">
    <property type="entry name" value="HTH_18"/>
    <property type="match status" value="1"/>
</dbReference>
<evidence type="ECO:0000313" key="4">
    <source>
        <dbReference type="EMBL" id="AEF53960.1"/>
    </source>
</evidence>
<organism evidence="4 5">
    <name type="scientific">Marinomonas posidonica (strain CECT 7376 / NCIMB 14433 / IVIA-Po-181)</name>
    <dbReference type="NCBI Taxonomy" id="491952"/>
    <lineage>
        <taxon>Bacteria</taxon>
        <taxon>Pseudomonadati</taxon>
        <taxon>Pseudomonadota</taxon>
        <taxon>Gammaproteobacteria</taxon>
        <taxon>Oceanospirillales</taxon>
        <taxon>Oceanospirillaceae</taxon>
        <taxon>Marinomonas</taxon>
    </lineage>
</organism>
<dbReference type="Proteomes" id="UP000009230">
    <property type="component" value="Chromosome"/>
</dbReference>
<evidence type="ECO:0000256" key="1">
    <source>
        <dbReference type="ARBA" id="ARBA00023015"/>
    </source>
</evidence>
<reference evidence="4 5" key="1">
    <citation type="journal article" date="2012" name="Stand. Genomic Sci.">
        <title>Complete genome sequence of Marinomonas posidonica type strain (IVIA-Po-181(T)).</title>
        <authorList>
            <person name="Lucas-Elio P."/>
            <person name="Goodwin L."/>
            <person name="Woyke T."/>
            <person name="Pitluck S."/>
            <person name="Nolan M."/>
            <person name="Kyrpides N.C."/>
            <person name="Detter J.C."/>
            <person name="Copeland A."/>
            <person name="Lu M."/>
            <person name="Bruce D."/>
            <person name="Detter C."/>
            <person name="Tapia R."/>
            <person name="Han S."/>
            <person name="Land M.L."/>
            <person name="Ivanova N."/>
            <person name="Mikhailova N."/>
            <person name="Johnston A.W."/>
            <person name="Sanchez-Amat A."/>
        </authorList>
    </citation>
    <scope>NUCLEOTIDE SEQUENCE [LARGE SCALE GENOMIC DNA]</scope>
    <source>
        <strain evidence="5">CECT 7376 / NCIMB 14433 / IVIA-Po-181</strain>
    </source>
</reference>
<keyword evidence="2" id="KW-0804">Transcription</keyword>
<keyword evidence="1" id="KW-0805">Transcription regulation</keyword>
<evidence type="ECO:0000259" key="3">
    <source>
        <dbReference type="PROSITE" id="PS01124"/>
    </source>
</evidence>
<dbReference type="STRING" id="491952.Mar181_0910"/>
<dbReference type="PROSITE" id="PS01124">
    <property type="entry name" value="HTH_ARAC_FAMILY_2"/>
    <property type="match status" value="1"/>
</dbReference>
<dbReference type="GO" id="GO:0003700">
    <property type="term" value="F:DNA-binding transcription factor activity"/>
    <property type="evidence" value="ECO:0007669"/>
    <property type="project" value="InterPro"/>
</dbReference>
<dbReference type="KEGG" id="mpc:Mar181_0910"/>
<dbReference type="InterPro" id="IPR018060">
    <property type="entry name" value="HTH_AraC"/>
</dbReference>
<sequence>MTNTISKTINIAIIHHEIALPSAVFGLEEIFLLANRVCDTHHLDIVFNPQRITQLAKNNVPHWDVIILPPCIAGQNSPTDAALLKWLIKQHKTGSLLTSICVGAFTLAATGLLAGRTITTHWSFADEFRLRFPNQPVDIQRILIDHGDVISAGGVMSWLDLGLALIAKYSSQFVKRQVGKTLVMDTKHREQSFYQEFTPNFSHGDLLVIQAQQWLAQHLSQKIEVRKLAEHCHLSERTLQRRFMKATRLSPNQYLQRLRIQAACDLLETTRQPFESIAYQIGYLDSSACRKTFIKIMGLTPNQYRKRF</sequence>